<dbReference type="AlphaFoldDB" id="A0AAU9JKU1"/>
<protein>
    <submittedName>
        <fullName evidence="2">Uncharacterized protein</fullName>
    </submittedName>
</protein>
<proteinExistence type="predicted"/>
<accession>A0AAU9JKU1</accession>
<evidence type="ECO:0000313" key="3">
    <source>
        <dbReference type="Proteomes" id="UP001162131"/>
    </source>
</evidence>
<keyword evidence="3" id="KW-1185">Reference proteome</keyword>
<dbReference type="EMBL" id="CAJZBQ010000039">
    <property type="protein sequence ID" value="CAG9325714.1"/>
    <property type="molecule type" value="Genomic_DNA"/>
</dbReference>
<keyword evidence="1" id="KW-0472">Membrane</keyword>
<evidence type="ECO:0000256" key="1">
    <source>
        <dbReference type="SAM" id="Phobius"/>
    </source>
</evidence>
<gene>
    <name evidence="2" type="ORF">BSTOLATCC_MIC39509</name>
</gene>
<keyword evidence="1" id="KW-0812">Transmembrane</keyword>
<keyword evidence="1" id="KW-1133">Transmembrane helix</keyword>
<feature type="transmembrane region" description="Helical" evidence="1">
    <location>
        <begin position="66"/>
        <end position="90"/>
    </location>
</feature>
<organism evidence="2 3">
    <name type="scientific">Blepharisma stoltei</name>
    <dbReference type="NCBI Taxonomy" id="1481888"/>
    <lineage>
        <taxon>Eukaryota</taxon>
        <taxon>Sar</taxon>
        <taxon>Alveolata</taxon>
        <taxon>Ciliophora</taxon>
        <taxon>Postciliodesmatophora</taxon>
        <taxon>Heterotrichea</taxon>
        <taxon>Heterotrichida</taxon>
        <taxon>Blepharismidae</taxon>
        <taxon>Blepharisma</taxon>
    </lineage>
</organism>
<reference evidence="2" key="1">
    <citation type="submission" date="2021-09" db="EMBL/GenBank/DDBJ databases">
        <authorList>
            <consortium name="AG Swart"/>
            <person name="Singh M."/>
            <person name="Singh A."/>
            <person name="Seah K."/>
            <person name="Emmerich C."/>
        </authorList>
    </citation>
    <scope>NUCLEOTIDE SEQUENCE</scope>
    <source>
        <strain evidence="2">ATCC30299</strain>
    </source>
</reference>
<dbReference type="Proteomes" id="UP001162131">
    <property type="component" value="Unassembled WGS sequence"/>
</dbReference>
<comment type="caution">
    <text evidence="2">The sequence shown here is derived from an EMBL/GenBank/DDBJ whole genome shotgun (WGS) entry which is preliminary data.</text>
</comment>
<evidence type="ECO:0000313" key="2">
    <source>
        <dbReference type="EMBL" id="CAG9325714.1"/>
    </source>
</evidence>
<name>A0AAU9JKU1_9CILI</name>
<sequence length="95" mass="10436">MLVLGWWIVDITVLPFLACSINKSITTSAVKLSRPEVGSSSKRTIGSVISSIPMQTLFLSPPERPFLVMLPMILSAHFTNLSSWIIVFTLSTLSL</sequence>
<feature type="transmembrane region" description="Helical" evidence="1">
    <location>
        <begin position="6"/>
        <end position="25"/>
    </location>
</feature>